<dbReference type="GO" id="GO:0000150">
    <property type="term" value="F:DNA strand exchange activity"/>
    <property type="evidence" value="ECO:0007669"/>
    <property type="project" value="InterPro"/>
</dbReference>
<dbReference type="GO" id="GO:0003677">
    <property type="term" value="F:DNA binding"/>
    <property type="evidence" value="ECO:0007669"/>
    <property type="project" value="UniProtKB-KW"/>
</dbReference>
<name>A0A7Y1MPV1_9PSED</name>
<sequence>MHSLQGVQSIMSVKNTLPRAFADVFQSGETINVYSYIRFSSKVQALGFGEVRQLEQLNRFFEQYPQARQVERYEDLGVSAFKGKNLKSGQLAKFVERIKSKEILPNALLLVESFDRISRMGGYDALELIISIIQSDCSIYTLFDNRLYSKRKKDSSVDISLIQNILERANDESKAKSERISDAKARNLIKGENGGVITRRCPFWISFADGKFVLNEHANAVKRITELCFDMGFQSIAKELNNENHPRKYTDSIVGKVLHKHAIYGSFLAMKLDENGDRTVFNKEIKNYYPAVISEPEFHRISAKLKERQDPSLAGRKAQEFRNILRGLVFCKCGSTFRFHAQKSLYVDLVCHSSTLGQCKYALPGKGIRHRYARIEEIFLAYQSLIPFHKIIVKNEDIKALEKEHQEILGQIIIKEKALANNFSILEKSSDSAQKYITNRIDEVSQELDKLKVDEHKLNLQINSLHLTTKSDLKSIEIFRLLITEKGRIKINNFLHSQKIKLIITPVKKKFFSLDIYHDEKHIDTIDVTPDGYAAHHKPHLK</sequence>
<keyword evidence="1" id="KW-0238">DNA-binding</keyword>
<organism evidence="4 5">
    <name type="scientific">Pseudomonas gessardii</name>
    <dbReference type="NCBI Taxonomy" id="78544"/>
    <lineage>
        <taxon>Bacteria</taxon>
        <taxon>Pseudomonadati</taxon>
        <taxon>Pseudomonadota</taxon>
        <taxon>Gammaproteobacteria</taxon>
        <taxon>Pseudomonadales</taxon>
        <taxon>Pseudomonadaceae</taxon>
        <taxon>Pseudomonas</taxon>
    </lineage>
</organism>
<dbReference type="InterPro" id="IPR006119">
    <property type="entry name" value="Resolv_N"/>
</dbReference>
<feature type="domain" description="Resolvase/invertase-type recombinase catalytic" evidence="3">
    <location>
        <begin position="33"/>
        <end position="193"/>
    </location>
</feature>
<reference evidence="4 5" key="1">
    <citation type="journal article" date="2020" name="Front. Microbiol.">
        <title>Genetic Organization of the aprX-lipA2 Operon Affects the Proteolytic Potential of Pseudomonas Species in Milk.</title>
        <authorList>
            <person name="Maier C."/>
            <person name="Huptas C."/>
            <person name="von Neubeck M."/>
            <person name="Scherer S."/>
            <person name="Wenning M."/>
            <person name="Lucking G."/>
        </authorList>
    </citation>
    <scope>NUCLEOTIDE SEQUENCE [LARGE SCALE GENOMIC DNA]</scope>
    <source>
        <strain evidence="4 5">G4779</strain>
    </source>
</reference>
<dbReference type="PANTHER" id="PTHR30461">
    <property type="entry name" value="DNA-INVERTASE FROM LAMBDOID PROPHAGE"/>
    <property type="match status" value="1"/>
</dbReference>
<keyword evidence="2" id="KW-0233">DNA recombination</keyword>
<dbReference type="CDD" id="cd00338">
    <property type="entry name" value="Ser_Recombinase"/>
    <property type="match status" value="1"/>
</dbReference>
<evidence type="ECO:0000313" key="4">
    <source>
        <dbReference type="EMBL" id="NNA96115.1"/>
    </source>
</evidence>
<evidence type="ECO:0000313" key="5">
    <source>
        <dbReference type="Proteomes" id="UP000542111"/>
    </source>
</evidence>
<dbReference type="InterPro" id="IPR038109">
    <property type="entry name" value="DNA_bind_recomb_sf"/>
</dbReference>
<dbReference type="InterPro" id="IPR036162">
    <property type="entry name" value="Resolvase-like_N_sf"/>
</dbReference>
<gene>
    <name evidence="4" type="ORF">HBO33_13140</name>
</gene>
<comment type="caution">
    <text evidence="4">The sequence shown here is derived from an EMBL/GenBank/DDBJ whole genome shotgun (WGS) entry which is preliminary data.</text>
</comment>
<evidence type="ECO:0000256" key="2">
    <source>
        <dbReference type="ARBA" id="ARBA00023172"/>
    </source>
</evidence>
<dbReference type="Pfam" id="PF00239">
    <property type="entry name" value="Resolvase"/>
    <property type="match status" value="1"/>
</dbReference>
<dbReference type="EMBL" id="JAAQYP010000018">
    <property type="protein sequence ID" value="NNA96115.1"/>
    <property type="molecule type" value="Genomic_DNA"/>
</dbReference>
<protein>
    <submittedName>
        <fullName evidence="4">Recombinase family protein</fullName>
    </submittedName>
</protein>
<dbReference type="SMART" id="SM00857">
    <property type="entry name" value="Resolvase"/>
    <property type="match status" value="1"/>
</dbReference>
<dbReference type="InterPro" id="IPR011109">
    <property type="entry name" value="DNA_bind_recombinase_dom"/>
</dbReference>
<dbReference type="Gene3D" id="3.40.50.1390">
    <property type="entry name" value="Resolvase, N-terminal catalytic domain"/>
    <property type="match status" value="1"/>
</dbReference>
<dbReference type="InterPro" id="IPR050639">
    <property type="entry name" value="SSR_resolvase"/>
</dbReference>
<dbReference type="Gene3D" id="3.90.1750.20">
    <property type="entry name" value="Putative Large Serine Recombinase, Chain B, Domain 2"/>
    <property type="match status" value="1"/>
</dbReference>
<dbReference type="PANTHER" id="PTHR30461:SF2">
    <property type="entry name" value="SERINE RECOMBINASE PINE-RELATED"/>
    <property type="match status" value="1"/>
</dbReference>
<dbReference type="Pfam" id="PF07508">
    <property type="entry name" value="Recombinase"/>
    <property type="match status" value="1"/>
</dbReference>
<dbReference type="Proteomes" id="UP000542111">
    <property type="component" value="Unassembled WGS sequence"/>
</dbReference>
<dbReference type="AlphaFoldDB" id="A0A7Y1MPV1"/>
<proteinExistence type="predicted"/>
<accession>A0A7Y1MPV1</accession>
<evidence type="ECO:0000256" key="1">
    <source>
        <dbReference type="ARBA" id="ARBA00023125"/>
    </source>
</evidence>
<dbReference type="SUPFAM" id="SSF53041">
    <property type="entry name" value="Resolvase-like"/>
    <property type="match status" value="1"/>
</dbReference>
<evidence type="ECO:0000259" key="3">
    <source>
        <dbReference type="SMART" id="SM00857"/>
    </source>
</evidence>